<dbReference type="EMBL" id="QVQW01000026">
    <property type="protein sequence ID" value="RKU44832.1"/>
    <property type="molecule type" value="Genomic_DNA"/>
</dbReference>
<feature type="domain" description="RING-type" evidence="4">
    <location>
        <begin position="35"/>
        <end position="79"/>
    </location>
</feature>
<evidence type="ECO:0000313" key="5">
    <source>
        <dbReference type="EMBL" id="RKU44832.1"/>
    </source>
</evidence>
<keyword evidence="2" id="KW-0418">Kinase</keyword>
<evidence type="ECO:0000313" key="6">
    <source>
        <dbReference type="Proteomes" id="UP000275385"/>
    </source>
</evidence>
<dbReference type="Pfam" id="PF26200">
    <property type="entry name" value="Rcat_RNF216"/>
    <property type="match status" value="1"/>
</dbReference>
<dbReference type="SUPFAM" id="SSF53613">
    <property type="entry name" value="Ribokinase-like"/>
    <property type="match status" value="1"/>
</dbReference>
<evidence type="ECO:0000259" key="4">
    <source>
        <dbReference type="PROSITE" id="PS50089"/>
    </source>
</evidence>
<keyword evidence="3" id="KW-0862">Zinc</keyword>
<protein>
    <recommendedName>
        <fullName evidence="4">RING-type domain-containing protein</fullName>
    </recommendedName>
</protein>
<accession>A0A420YAE1</accession>
<name>A0A420YAE1_9PEZI</name>
<evidence type="ECO:0000256" key="1">
    <source>
        <dbReference type="ARBA" id="ARBA00022679"/>
    </source>
</evidence>
<dbReference type="AlphaFoldDB" id="A0A420YAE1"/>
<keyword evidence="6" id="KW-1185">Reference proteome</keyword>
<dbReference type="PANTHER" id="PTHR10584">
    <property type="entry name" value="SUGAR KINASE"/>
    <property type="match status" value="1"/>
</dbReference>
<dbReference type="Proteomes" id="UP000275385">
    <property type="component" value="Unassembled WGS sequence"/>
</dbReference>
<dbReference type="Gene3D" id="3.40.1190.20">
    <property type="match status" value="1"/>
</dbReference>
<dbReference type="InterPro" id="IPR011611">
    <property type="entry name" value="PfkB_dom"/>
</dbReference>
<organism evidence="5 6">
    <name type="scientific">Coniochaeta pulveracea</name>
    <dbReference type="NCBI Taxonomy" id="177199"/>
    <lineage>
        <taxon>Eukaryota</taxon>
        <taxon>Fungi</taxon>
        <taxon>Dikarya</taxon>
        <taxon>Ascomycota</taxon>
        <taxon>Pezizomycotina</taxon>
        <taxon>Sordariomycetes</taxon>
        <taxon>Sordariomycetidae</taxon>
        <taxon>Coniochaetales</taxon>
        <taxon>Coniochaetaceae</taxon>
        <taxon>Coniochaeta</taxon>
    </lineage>
</organism>
<evidence type="ECO:0000256" key="2">
    <source>
        <dbReference type="ARBA" id="ARBA00022777"/>
    </source>
</evidence>
<dbReference type="SUPFAM" id="SSF57850">
    <property type="entry name" value="RING/U-box"/>
    <property type="match status" value="2"/>
</dbReference>
<proteinExistence type="predicted"/>
<evidence type="ECO:0000256" key="3">
    <source>
        <dbReference type="PROSITE-ProRule" id="PRU00175"/>
    </source>
</evidence>
<dbReference type="OrthoDB" id="415590at2759"/>
<reference evidence="5 6" key="1">
    <citation type="submission" date="2018-08" db="EMBL/GenBank/DDBJ databases">
        <title>Draft genome of the lignicolous fungus Coniochaeta pulveracea.</title>
        <authorList>
            <person name="Borstlap C.J."/>
            <person name="De Witt R.N."/>
            <person name="Botha A."/>
            <person name="Volschenk H."/>
        </authorList>
    </citation>
    <scope>NUCLEOTIDE SEQUENCE [LARGE SCALE GENOMIC DNA]</scope>
    <source>
        <strain evidence="5 6">CAB683</strain>
    </source>
</reference>
<keyword evidence="3" id="KW-0479">Metal-binding</keyword>
<dbReference type="CDD" id="cd22584">
    <property type="entry name" value="Rcat_RBR_unk"/>
    <property type="match status" value="1"/>
</dbReference>
<dbReference type="Pfam" id="PF00294">
    <property type="entry name" value="PfkB"/>
    <property type="match status" value="1"/>
</dbReference>
<dbReference type="GO" id="GO:0008270">
    <property type="term" value="F:zinc ion binding"/>
    <property type="evidence" value="ECO:0007669"/>
    <property type="project" value="UniProtKB-KW"/>
</dbReference>
<dbReference type="STRING" id="177199.A0A420YAE1"/>
<gene>
    <name evidence="5" type="ORF">DL546_004023</name>
</gene>
<keyword evidence="3" id="KW-0863">Zinc-finger</keyword>
<dbReference type="PROSITE" id="PS50089">
    <property type="entry name" value="ZF_RING_2"/>
    <property type="match status" value="1"/>
</dbReference>
<sequence length="482" mass="53631">MDMSRLYNHLIVRRIGPPARKQPQQRNDRVALGKCETCFDERAPSDLVKFSCGHKSCYKCLEKFITGALRDESMFPPQCCGQPFEFDRFRIAPELYAEYHQKMIEWTAPKREAHDGACVIDQATKELMELAVKEGWQQCRKCERMVEKTFGCRHITCNCGHEFCYLCGADFLPWRCNCGENEYDPGAEEDEAAVEGDPRDQAIAVIGGLDADLIMIPSRILDRGESVLANEYHETLGGKGANSAIATYRTCHKRPLKDQGGVEYPGDDNIQVKMIGAVGDDRYGQKFIVELNENRVDVSGIVTVPDTRSSICFVMVETSTRENRCLFTLGATATWRKQDFSIPEQLGGGTRPDLAIAQMEIDKEVVETMIETAGKAGIDSCLNAAPATPIGKRVYRHVTHRLANESEAAIKSGRDRDEVNEESWPTIAQEFLNRGVRNVVITLGAKGAFYANAMGSDHCLAFDVNIEDTTGAGQVDFLGLLD</sequence>
<dbReference type="InterPro" id="IPR002139">
    <property type="entry name" value="Ribo/fructo_kinase"/>
</dbReference>
<comment type="caution">
    <text evidence="5">The sequence shown here is derived from an EMBL/GenBank/DDBJ whole genome shotgun (WGS) entry which is preliminary data.</text>
</comment>
<dbReference type="GO" id="GO:0006796">
    <property type="term" value="P:phosphate-containing compound metabolic process"/>
    <property type="evidence" value="ECO:0007669"/>
    <property type="project" value="UniProtKB-ARBA"/>
</dbReference>
<keyword evidence="1" id="KW-0808">Transferase</keyword>
<dbReference type="InterPro" id="IPR001841">
    <property type="entry name" value="Znf_RING"/>
</dbReference>
<dbReference type="InterPro" id="IPR029056">
    <property type="entry name" value="Ribokinase-like"/>
</dbReference>
<dbReference type="GO" id="GO:0016301">
    <property type="term" value="F:kinase activity"/>
    <property type="evidence" value="ECO:0007669"/>
    <property type="project" value="UniProtKB-KW"/>
</dbReference>
<dbReference type="PANTHER" id="PTHR10584:SF166">
    <property type="entry name" value="RIBOKINASE"/>
    <property type="match status" value="1"/>
</dbReference>
<dbReference type="PRINTS" id="PR00990">
    <property type="entry name" value="RIBOKINASE"/>
</dbReference>
<dbReference type="Gene3D" id="1.20.120.1750">
    <property type="match status" value="1"/>
</dbReference>